<feature type="compositionally biased region" description="Basic and acidic residues" evidence="1">
    <location>
        <begin position="288"/>
        <end position="300"/>
    </location>
</feature>
<evidence type="ECO:0000313" key="2">
    <source>
        <dbReference type="EMBL" id="CAL1584879.1"/>
    </source>
</evidence>
<feature type="compositionally biased region" description="Basic and acidic residues" evidence="1">
    <location>
        <begin position="256"/>
        <end position="280"/>
    </location>
</feature>
<dbReference type="InterPro" id="IPR051375">
    <property type="entry name" value="Tuftelin_GRINL1A/MYZAP/CCD68"/>
</dbReference>
<evidence type="ECO:0000313" key="3">
    <source>
        <dbReference type="Proteomes" id="UP001497482"/>
    </source>
</evidence>
<feature type="region of interest" description="Disordered" evidence="1">
    <location>
        <begin position="256"/>
        <end position="300"/>
    </location>
</feature>
<evidence type="ECO:0000256" key="1">
    <source>
        <dbReference type="SAM" id="MobiDB-lite"/>
    </source>
</evidence>
<feature type="region of interest" description="Disordered" evidence="1">
    <location>
        <begin position="200"/>
        <end position="242"/>
    </location>
</feature>
<dbReference type="EMBL" id="OZ035838">
    <property type="protein sequence ID" value="CAL1584879.1"/>
    <property type="molecule type" value="Genomic_DNA"/>
</dbReference>
<dbReference type="PANTHER" id="PTHR23171:SF17">
    <property type="entry name" value="TUFTELIN"/>
    <property type="match status" value="1"/>
</dbReference>
<dbReference type="PANTHER" id="PTHR23171">
    <property type="entry name" value="GDOWN1"/>
    <property type="match status" value="1"/>
</dbReference>
<organism evidence="2 3">
    <name type="scientific">Knipowitschia caucasica</name>
    <name type="common">Caucasian dwarf goby</name>
    <name type="synonym">Pomatoschistus caucasicus</name>
    <dbReference type="NCBI Taxonomy" id="637954"/>
    <lineage>
        <taxon>Eukaryota</taxon>
        <taxon>Metazoa</taxon>
        <taxon>Chordata</taxon>
        <taxon>Craniata</taxon>
        <taxon>Vertebrata</taxon>
        <taxon>Euteleostomi</taxon>
        <taxon>Actinopterygii</taxon>
        <taxon>Neopterygii</taxon>
        <taxon>Teleostei</taxon>
        <taxon>Neoteleostei</taxon>
        <taxon>Acanthomorphata</taxon>
        <taxon>Gobiaria</taxon>
        <taxon>Gobiiformes</taxon>
        <taxon>Gobioidei</taxon>
        <taxon>Gobiidae</taxon>
        <taxon>Gobiinae</taxon>
        <taxon>Knipowitschia</taxon>
    </lineage>
</organism>
<name>A0AAV2K5A1_KNICA</name>
<reference evidence="2 3" key="1">
    <citation type="submission" date="2024-04" db="EMBL/GenBank/DDBJ databases">
        <authorList>
            <person name="Waldvogel A.-M."/>
            <person name="Schoenle A."/>
        </authorList>
    </citation>
    <scope>NUCLEOTIDE SEQUENCE [LARGE SCALE GENOMIC DNA]</scope>
</reference>
<dbReference type="GO" id="GO:0035556">
    <property type="term" value="P:intracellular signal transduction"/>
    <property type="evidence" value="ECO:0007669"/>
    <property type="project" value="TreeGrafter"/>
</dbReference>
<evidence type="ECO:0008006" key="4">
    <source>
        <dbReference type="Google" id="ProtNLM"/>
    </source>
</evidence>
<protein>
    <recommendedName>
        <fullName evidence="4">Tuftelin-like</fullName>
    </recommendedName>
</protein>
<feature type="compositionally biased region" description="Acidic residues" evidence="1">
    <location>
        <begin position="228"/>
        <end position="239"/>
    </location>
</feature>
<accession>A0AAV2K5A1</accession>
<keyword evidence="3" id="KW-1185">Reference proteome</keyword>
<proteinExistence type="predicted"/>
<feature type="region of interest" description="Disordered" evidence="1">
    <location>
        <begin position="35"/>
        <end position="56"/>
    </location>
</feature>
<dbReference type="Proteomes" id="UP001497482">
    <property type="component" value="Chromosome 16"/>
</dbReference>
<sequence length="463" mass="53687">MVQKCRETVGFEEKHQKGSMWKKIKQVTESRVQWFSKSQEPPGGAVQLPQLGTRPSHAAVGSVESRAGRVLLPLQPCPHTLQQNTGRPTQRCRHRQRAAAITVEDTFRQTQAERRNTERHGHKESSVAVVLPQKAEEWEDTYDQTREENVEVIKVYLESRPGAETHQHNLRMLNDEVSQIQEVRYCLKTLREQMAARQNTNNNKCPTNGYRVNLTHVPPPVTNGNAVIEEESDAGDNQDETSRLREATKRLYGQLKEMEKRHREEKERLQAENDKYRARLSEQSQRLQTEEERSEERGQQVEELQRLLGNIQLESGILKDKMAAGEEELVQLKAQKEGGQKNKQRCAELEKEVATLREKIHHLDDMLKSQQRKVRHMIEQLQNSRTVLQERDRFIRDLEEKVAFLEAENREMHDHMEYLLAGQEPPPLSINEKKPEVVYSKPLTPTNHGNKALPFIKVIEIKS</sequence>
<gene>
    <name evidence="2" type="ORF">KC01_LOCUS15140</name>
</gene>
<dbReference type="AlphaFoldDB" id="A0AAV2K5A1"/>